<sequence>MKRLGIPQQIGDAVAFLASEGAMQINGHLLMVDGGLSVKAAEPADHMARSYS</sequence>
<comment type="caution">
    <text evidence="1">The sequence shown here is derived from an EMBL/GenBank/DDBJ whole genome shotgun (WGS) entry which is preliminary data.</text>
</comment>
<dbReference type="Proteomes" id="UP001519287">
    <property type="component" value="Unassembled WGS sequence"/>
</dbReference>
<dbReference type="EMBL" id="JAGGLB010000017">
    <property type="protein sequence ID" value="MBP1993206.1"/>
    <property type="molecule type" value="Genomic_DNA"/>
</dbReference>
<accession>A0ABS4J259</accession>
<keyword evidence="2" id="KW-1185">Reference proteome</keyword>
<dbReference type="SUPFAM" id="SSF51735">
    <property type="entry name" value="NAD(P)-binding Rossmann-fold domains"/>
    <property type="match status" value="1"/>
</dbReference>
<dbReference type="InterPro" id="IPR036291">
    <property type="entry name" value="NAD(P)-bd_dom_sf"/>
</dbReference>
<dbReference type="Pfam" id="PF13561">
    <property type="entry name" value="adh_short_C2"/>
    <property type="match status" value="1"/>
</dbReference>
<dbReference type="InterPro" id="IPR002347">
    <property type="entry name" value="SDR_fam"/>
</dbReference>
<evidence type="ECO:0000313" key="1">
    <source>
        <dbReference type="EMBL" id="MBP1993206.1"/>
    </source>
</evidence>
<name>A0ABS4J259_9BACL</name>
<dbReference type="Gene3D" id="3.40.50.720">
    <property type="entry name" value="NAD(P)-binding Rossmann-like Domain"/>
    <property type="match status" value="1"/>
</dbReference>
<gene>
    <name evidence="1" type="ORF">J2Z66_004823</name>
</gene>
<organism evidence="1 2">
    <name type="scientific">Paenibacillus eucommiae</name>
    <dbReference type="NCBI Taxonomy" id="1355755"/>
    <lineage>
        <taxon>Bacteria</taxon>
        <taxon>Bacillati</taxon>
        <taxon>Bacillota</taxon>
        <taxon>Bacilli</taxon>
        <taxon>Bacillales</taxon>
        <taxon>Paenibacillaceae</taxon>
        <taxon>Paenibacillus</taxon>
    </lineage>
</organism>
<reference evidence="1 2" key="1">
    <citation type="submission" date="2021-03" db="EMBL/GenBank/DDBJ databases">
        <title>Genomic Encyclopedia of Type Strains, Phase IV (KMG-IV): sequencing the most valuable type-strain genomes for metagenomic binning, comparative biology and taxonomic classification.</title>
        <authorList>
            <person name="Goeker M."/>
        </authorList>
    </citation>
    <scope>NUCLEOTIDE SEQUENCE [LARGE SCALE GENOMIC DNA]</scope>
    <source>
        <strain evidence="1 2">DSM 26048</strain>
    </source>
</reference>
<evidence type="ECO:0000313" key="2">
    <source>
        <dbReference type="Proteomes" id="UP001519287"/>
    </source>
</evidence>
<proteinExistence type="predicted"/>
<protein>
    <submittedName>
        <fullName evidence="1">NAD(P)-dependent dehydrogenase (Short-subunit alcohol dehydrogenase family)</fullName>
    </submittedName>
</protein>